<sequence length="229" mass="25790">MKFNYKNRGFVVLSLSLMLIAVGVVNYQLSKDSTLSVSDEFKAYEQAQIDKNSSDKESTLVDSIDGKVTVESKEKEDVNKAKETTTEDNDVESLAKETSKEIEKTLNSKENINSDTYIVDMKMTREKQRNQLTEQLNEIINNPSTADQAKVEASNMKVEIVKNCDTELQIENLLLAKGYDEAIVFIDGDKVNVVVNMEEITQNDATKIFDIVSNQSGISRENIKLTNNR</sequence>
<dbReference type="EMBL" id="JAHLOQ010000003">
    <property type="protein sequence ID" value="MBU5335156.1"/>
    <property type="molecule type" value="Genomic_DNA"/>
</dbReference>
<organism evidence="1 2">
    <name type="scientific">Intestinibacter bartlettii</name>
    <dbReference type="NCBI Taxonomy" id="261299"/>
    <lineage>
        <taxon>Bacteria</taxon>
        <taxon>Bacillati</taxon>
        <taxon>Bacillota</taxon>
        <taxon>Clostridia</taxon>
        <taxon>Peptostreptococcales</taxon>
        <taxon>Peptostreptococcaceae</taxon>
        <taxon>Intestinibacter</taxon>
    </lineage>
</organism>
<dbReference type="Pfam" id="PF12685">
    <property type="entry name" value="SpoIIIAH"/>
    <property type="match status" value="1"/>
</dbReference>
<evidence type="ECO:0000313" key="2">
    <source>
        <dbReference type="Proteomes" id="UP001196301"/>
    </source>
</evidence>
<reference evidence="1 2" key="1">
    <citation type="submission" date="2021-06" db="EMBL/GenBank/DDBJ databases">
        <authorList>
            <person name="Sun Q."/>
            <person name="Li D."/>
        </authorList>
    </citation>
    <scope>NUCLEOTIDE SEQUENCE [LARGE SCALE GENOMIC DNA]</scope>
    <source>
        <strain evidence="1 2">N19</strain>
    </source>
</reference>
<dbReference type="RefSeq" id="WP_216568320.1">
    <property type="nucleotide sequence ID" value="NZ_JAHLOQ010000003.1"/>
</dbReference>
<comment type="caution">
    <text evidence="1">The sequence shown here is derived from an EMBL/GenBank/DDBJ whole genome shotgun (WGS) entry which is preliminary data.</text>
</comment>
<gene>
    <name evidence="1" type="ORF">KQI20_01765</name>
</gene>
<dbReference type="Proteomes" id="UP001196301">
    <property type="component" value="Unassembled WGS sequence"/>
</dbReference>
<accession>A0ABS6DTK5</accession>
<proteinExistence type="predicted"/>
<name>A0ABS6DTK5_9FIRM</name>
<keyword evidence="2" id="KW-1185">Reference proteome</keyword>
<protein>
    <submittedName>
        <fullName evidence="1">SpoIIIAH-like family protein</fullName>
    </submittedName>
</protein>
<dbReference type="InterPro" id="IPR024232">
    <property type="entry name" value="SpoIIIAH"/>
</dbReference>
<evidence type="ECO:0000313" key="1">
    <source>
        <dbReference type="EMBL" id="MBU5335156.1"/>
    </source>
</evidence>